<keyword evidence="1" id="KW-0472">Membrane</keyword>
<keyword evidence="1" id="KW-0812">Transmembrane</keyword>
<keyword evidence="1" id="KW-1133">Transmembrane helix</keyword>
<organism evidence="2">
    <name type="scientific">uncultured bacterium 1062</name>
    <dbReference type="NCBI Taxonomy" id="548898"/>
    <lineage>
        <taxon>Bacteria</taxon>
        <taxon>environmental samples</taxon>
    </lineage>
</organism>
<sequence>MQTAHYDMLRHFADSWGLLYMMAIFLAVVFFLLRPGARANAVAAARIPLEDAQPKNRGEQR</sequence>
<reference evidence="2" key="1">
    <citation type="journal article" date="2009" name="Appl. Environ. Microbiol.">
        <title>Characterization of denitrification gene clusters of soil bacteria via a metagenomic approach.</title>
        <authorList>
            <person name="Demaneche S."/>
            <person name="Philippot L."/>
            <person name="David M.M."/>
            <person name="Navarro E."/>
            <person name="Vogel T.M."/>
            <person name="Simonet P."/>
        </authorList>
    </citation>
    <scope>NUCLEOTIDE SEQUENCE</scope>
</reference>
<evidence type="ECO:0000256" key="1">
    <source>
        <dbReference type="SAM" id="Phobius"/>
    </source>
</evidence>
<name>B8R8Y3_9BACT</name>
<evidence type="ECO:0000313" key="2">
    <source>
        <dbReference type="EMBL" id="ACF98139.1"/>
    </source>
</evidence>
<dbReference type="EMBL" id="EU910855">
    <property type="protein sequence ID" value="ACF98139.1"/>
    <property type="molecule type" value="Genomic_DNA"/>
</dbReference>
<dbReference type="InterPro" id="IPR008621">
    <property type="entry name" value="Cbb3-typ_cyt_oxidase_comp"/>
</dbReference>
<accession>B8R8Y3</accession>
<dbReference type="AlphaFoldDB" id="B8R8Y3"/>
<feature type="transmembrane region" description="Helical" evidence="1">
    <location>
        <begin position="15"/>
        <end position="33"/>
    </location>
</feature>
<proteinExistence type="predicted"/>
<dbReference type="Pfam" id="PF05545">
    <property type="entry name" value="FixQ"/>
    <property type="match status" value="1"/>
</dbReference>
<protein>
    <submittedName>
        <fullName evidence="2">Putative FixQ1 cbb3-type cytochrome oxidase</fullName>
    </submittedName>
</protein>
<dbReference type="CDD" id="cd01324">
    <property type="entry name" value="cbb3_Oxidase_CcoQ"/>
    <property type="match status" value="1"/>
</dbReference>